<evidence type="ECO:0000313" key="2">
    <source>
        <dbReference type="Proteomes" id="UP000648257"/>
    </source>
</evidence>
<name>A0ABR6X270_9BURK</name>
<dbReference type="Proteomes" id="UP000648257">
    <property type="component" value="Unassembled WGS sequence"/>
</dbReference>
<accession>A0ABR6X270</accession>
<gene>
    <name evidence="1" type="ORF">H8K52_06795</name>
</gene>
<keyword evidence="2" id="KW-1185">Reference proteome</keyword>
<organism evidence="1 2">
    <name type="scientific">Undibacterium seohonense</name>
    <dbReference type="NCBI Taxonomy" id="1344950"/>
    <lineage>
        <taxon>Bacteria</taxon>
        <taxon>Pseudomonadati</taxon>
        <taxon>Pseudomonadota</taxon>
        <taxon>Betaproteobacteria</taxon>
        <taxon>Burkholderiales</taxon>
        <taxon>Oxalobacteraceae</taxon>
        <taxon>Undibacterium</taxon>
    </lineage>
</organism>
<comment type="caution">
    <text evidence="1">The sequence shown here is derived from an EMBL/GenBank/DDBJ whole genome shotgun (WGS) entry which is preliminary data.</text>
</comment>
<sequence length="133" mass="15772">MKTDKQNLVLNPTNLVKKSQFVPFHQKLKWIIEENESTVIFCPEIDQFPNKFMLAKTLDDSFHTLRRTLKFGIVEPRNIKTKHVKALVFFWYDDGESIRDIDRKLDAIKILCLWLNKPGMVKSADFYLAERDR</sequence>
<dbReference type="EMBL" id="JACOFW010000005">
    <property type="protein sequence ID" value="MBC3807050.1"/>
    <property type="molecule type" value="Genomic_DNA"/>
</dbReference>
<evidence type="ECO:0000313" key="1">
    <source>
        <dbReference type="EMBL" id="MBC3807050.1"/>
    </source>
</evidence>
<dbReference type="RefSeq" id="WP_186922132.1">
    <property type="nucleotide sequence ID" value="NZ_JACOFW010000005.1"/>
</dbReference>
<proteinExistence type="predicted"/>
<protein>
    <submittedName>
        <fullName evidence="1">Uncharacterized protein</fullName>
    </submittedName>
</protein>
<reference evidence="1 2" key="1">
    <citation type="submission" date="2020-08" db="EMBL/GenBank/DDBJ databases">
        <title>Novel species isolated from subtropical streams in China.</title>
        <authorList>
            <person name="Lu H."/>
        </authorList>
    </citation>
    <scope>NUCLEOTIDE SEQUENCE [LARGE SCALE GENOMIC DNA]</scope>
    <source>
        <strain evidence="1 2">KACC 16656</strain>
    </source>
</reference>